<keyword evidence="6" id="KW-1185">Reference proteome</keyword>
<keyword evidence="3" id="KW-0804">Transcription</keyword>
<dbReference type="SMART" id="SM00529">
    <property type="entry name" value="HTH_DTXR"/>
    <property type="match status" value="1"/>
</dbReference>
<dbReference type="PROSITE" id="PS50995">
    <property type="entry name" value="HTH_MARR_2"/>
    <property type="match status" value="1"/>
</dbReference>
<evidence type="ECO:0000256" key="2">
    <source>
        <dbReference type="ARBA" id="ARBA00023125"/>
    </source>
</evidence>
<protein>
    <submittedName>
        <fullName evidence="5">MarR family transcriptional regulator</fullName>
    </submittedName>
</protein>
<dbReference type="InterPro" id="IPR022689">
    <property type="entry name" value="Iron_dep_repressor"/>
</dbReference>
<evidence type="ECO:0000259" key="4">
    <source>
        <dbReference type="PROSITE" id="PS50995"/>
    </source>
</evidence>
<sequence length="153" mass="18406">MKLEVNLLEMEEYIHKVHKRYIEKIMSKQEFSRFSINHMYYLEYIYTLNNPTFSQLAEALNVTKPSVTAMIKKLTDKGYVEKMNSQYDKREFHIYLTDRGKEILNAELEVYKHFTEKISKYLSEDEIELFSKLISKIILNIKKEKTMEVIECN</sequence>
<dbReference type="SUPFAM" id="SSF46785">
    <property type="entry name" value="Winged helix' DNA-binding domain"/>
    <property type="match status" value="1"/>
</dbReference>
<organism evidence="5 6">
    <name type="scientific">Tepidibacter hydrothermalis</name>
    <dbReference type="NCBI Taxonomy" id="3036126"/>
    <lineage>
        <taxon>Bacteria</taxon>
        <taxon>Bacillati</taxon>
        <taxon>Bacillota</taxon>
        <taxon>Clostridia</taxon>
        <taxon>Peptostreptococcales</taxon>
        <taxon>Peptostreptococcaceae</taxon>
        <taxon>Tepidibacter</taxon>
    </lineage>
</organism>
<dbReference type="Proteomes" id="UP001222800">
    <property type="component" value="Chromosome"/>
</dbReference>
<dbReference type="EMBL" id="CP120733">
    <property type="protein sequence ID" value="WFD10733.1"/>
    <property type="molecule type" value="Genomic_DNA"/>
</dbReference>
<dbReference type="Pfam" id="PF01047">
    <property type="entry name" value="MarR"/>
    <property type="match status" value="1"/>
</dbReference>
<dbReference type="InterPro" id="IPR036390">
    <property type="entry name" value="WH_DNA-bd_sf"/>
</dbReference>
<evidence type="ECO:0000313" key="6">
    <source>
        <dbReference type="Proteomes" id="UP001222800"/>
    </source>
</evidence>
<gene>
    <name evidence="5" type="ORF">P4S50_01270</name>
</gene>
<reference evidence="5 6" key="1">
    <citation type="submission" date="2023-03" db="EMBL/GenBank/DDBJ databases">
        <title>Complete genome sequence of Tepidibacter sp. SWIR-1, isolated from a deep-sea hydrothermal vent.</title>
        <authorList>
            <person name="Li X."/>
        </authorList>
    </citation>
    <scope>NUCLEOTIDE SEQUENCE [LARGE SCALE GENOMIC DNA]</scope>
    <source>
        <strain evidence="5 6">SWIR-1</strain>
    </source>
</reference>
<dbReference type="InterPro" id="IPR000835">
    <property type="entry name" value="HTH_MarR-typ"/>
</dbReference>
<dbReference type="InterPro" id="IPR036388">
    <property type="entry name" value="WH-like_DNA-bd_sf"/>
</dbReference>
<dbReference type="Gene3D" id="1.10.10.10">
    <property type="entry name" value="Winged helix-like DNA-binding domain superfamily/Winged helix DNA-binding domain"/>
    <property type="match status" value="1"/>
</dbReference>
<dbReference type="PANTHER" id="PTHR42756">
    <property type="entry name" value="TRANSCRIPTIONAL REGULATOR, MARR"/>
    <property type="match status" value="1"/>
</dbReference>
<accession>A0ABY8ECS9</accession>
<dbReference type="PRINTS" id="PR00598">
    <property type="entry name" value="HTHMARR"/>
</dbReference>
<name>A0ABY8ECS9_9FIRM</name>
<dbReference type="PANTHER" id="PTHR42756:SF1">
    <property type="entry name" value="TRANSCRIPTIONAL REPRESSOR OF EMRAB OPERON"/>
    <property type="match status" value="1"/>
</dbReference>
<evidence type="ECO:0000256" key="1">
    <source>
        <dbReference type="ARBA" id="ARBA00023015"/>
    </source>
</evidence>
<dbReference type="RefSeq" id="WP_277732700.1">
    <property type="nucleotide sequence ID" value="NZ_CP120733.1"/>
</dbReference>
<dbReference type="SMART" id="SM00347">
    <property type="entry name" value="HTH_MARR"/>
    <property type="match status" value="1"/>
</dbReference>
<proteinExistence type="predicted"/>
<feature type="domain" description="HTH marR-type" evidence="4">
    <location>
        <begin position="1"/>
        <end position="139"/>
    </location>
</feature>
<keyword evidence="1" id="KW-0805">Transcription regulation</keyword>
<evidence type="ECO:0000256" key="3">
    <source>
        <dbReference type="ARBA" id="ARBA00023163"/>
    </source>
</evidence>
<keyword evidence="2" id="KW-0238">DNA-binding</keyword>
<evidence type="ECO:0000313" key="5">
    <source>
        <dbReference type="EMBL" id="WFD10733.1"/>
    </source>
</evidence>